<dbReference type="EMBL" id="JAQNCK010000009">
    <property type="protein sequence ID" value="MDC0827969.1"/>
    <property type="molecule type" value="Genomic_DNA"/>
</dbReference>
<dbReference type="RefSeq" id="WP_195191145.1">
    <property type="nucleotide sequence ID" value="NZ_JADMUL010000011.1"/>
</dbReference>
<reference evidence="1" key="1">
    <citation type="submission" date="2023-01" db="EMBL/GenBank/DDBJ databases">
        <title>Human gut microbiome strain richness.</title>
        <authorList>
            <person name="Chen-Liaw A."/>
        </authorList>
    </citation>
    <scope>NUCLEOTIDE SEQUENCE</scope>
    <source>
        <strain evidence="1">D55st1_G4_D55t1_190419</strain>
    </source>
</reference>
<protein>
    <recommendedName>
        <fullName evidence="3">Phage protein</fullName>
    </recommendedName>
</protein>
<sequence length="87" mass="10519">MDELKQVIEKAVEDHEYGDFIPDGFVDQYYDVLIQQGHEEPTFEYYLKKCKTKRSREVVLDTFYHHTMEFITELLDVSEEDDEVDEY</sequence>
<evidence type="ECO:0000313" key="2">
    <source>
        <dbReference type="Proteomes" id="UP001220658"/>
    </source>
</evidence>
<evidence type="ECO:0000313" key="1">
    <source>
        <dbReference type="EMBL" id="MDC0827969.1"/>
    </source>
</evidence>
<dbReference type="AlphaFoldDB" id="A0AAW6FRP3"/>
<name>A0AAW6FRP3_9FIRM</name>
<accession>A0AAW6FRP3</accession>
<evidence type="ECO:0008006" key="3">
    <source>
        <dbReference type="Google" id="ProtNLM"/>
    </source>
</evidence>
<comment type="caution">
    <text evidence="1">The sequence shown here is derived from an EMBL/GenBank/DDBJ whole genome shotgun (WGS) entry which is preliminary data.</text>
</comment>
<gene>
    <name evidence="1" type="ORF">POG00_04505</name>
</gene>
<organism evidence="1 2">
    <name type="scientific">Faecalitalea cylindroides</name>
    <dbReference type="NCBI Taxonomy" id="39483"/>
    <lineage>
        <taxon>Bacteria</taxon>
        <taxon>Bacillati</taxon>
        <taxon>Bacillota</taxon>
        <taxon>Erysipelotrichia</taxon>
        <taxon>Erysipelotrichales</taxon>
        <taxon>Erysipelotrichaceae</taxon>
        <taxon>Faecalitalea</taxon>
    </lineage>
</organism>
<dbReference type="Proteomes" id="UP001220658">
    <property type="component" value="Unassembled WGS sequence"/>
</dbReference>
<proteinExistence type="predicted"/>